<comment type="caution">
    <text evidence="1">The sequence shown here is derived from an EMBL/GenBank/DDBJ whole genome shotgun (WGS) entry which is preliminary data.</text>
</comment>
<keyword evidence="2" id="KW-1185">Reference proteome</keyword>
<dbReference type="AlphaFoldDB" id="A0AAE3XP17"/>
<dbReference type="EMBL" id="JAVDQD010000003">
    <property type="protein sequence ID" value="MDR6240020.1"/>
    <property type="molecule type" value="Genomic_DNA"/>
</dbReference>
<dbReference type="Proteomes" id="UP001185092">
    <property type="component" value="Unassembled WGS sequence"/>
</dbReference>
<reference evidence="1" key="1">
    <citation type="submission" date="2023-07" db="EMBL/GenBank/DDBJ databases">
        <title>Genomic Encyclopedia of Type Strains, Phase IV (KMG-IV): sequencing the most valuable type-strain genomes for metagenomic binning, comparative biology and taxonomic classification.</title>
        <authorList>
            <person name="Goeker M."/>
        </authorList>
    </citation>
    <scope>NUCLEOTIDE SEQUENCE</scope>
    <source>
        <strain evidence="1">DSM 26174</strain>
    </source>
</reference>
<gene>
    <name evidence="1" type="ORF">HNQ88_003068</name>
</gene>
<accession>A0AAE3XP17</accession>
<organism evidence="1 2">
    <name type="scientific">Aureibacter tunicatorum</name>
    <dbReference type="NCBI Taxonomy" id="866807"/>
    <lineage>
        <taxon>Bacteria</taxon>
        <taxon>Pseudomonadati</taxon>
        <taxon>Bacteroidota</taxon>
        <taxon>Cytophagia</taxon>
        <taxon>Cytophagales</taxon>
        <taxon>Persicobacteraceae</taxon>
        <taxon>Aureibacter</taxon>
    </lineage>
</organism>
<proteinExistence type="predicted"/>
<protein>
    <submittedName>
        <fullName evidence="1">Uncharacterized protein</fullName>
    </submittedName>
</protein>
<evidence type="ECO:0000313" key="2">
    <source>
        <dbReference type="Proteomes" id="UP001185092"/>
    </source>
</evidence>
<evidence type="ECO:0000313" key="1">
    <source>
        <dbReference type="EMBL" id="MDR6240020.1"/>
    </source>
</evidence>
<dbReference type="RefSeq" id="WP_309939840.1">
    <property type="nucleotide sequence ID" value="NZ_AP025305.1"/>
</dbReference>
<sequence>MGYAVIIFICLLISVLWIVHSRSNDIDSFLVGDGWEVECEDLNDKIIFNSELDLDELGNCHIRLDLFFDRDNSTLTIKGKGLVDKEAWLGLKCFGYESRRNVLFSNQGQAILDFDSGILIDRLKKSPCLDLDIAGQEVRIPLSCFKKGMKFIDGEVVSLLPNFNSLIRQQHFFDFK</sequence>
<name>A0AAE3XP17_9BACT</name>